<dbReference type="SUPFAM" id="SSF53850">
    <property type="entry name" value="Periplasmic binding protein-like II"/>
    <property type="match status" value="1"/>
</dbReference>
<accession>A0ABV5ND35</accession>
<dbReference type="EMBL" id="JBHMCF010000003">
    <property type="protein sequence ID" value="MFB9468195.1"/>
    <property type="molecule type" value="Genomic_DNA"/>
</dbReference>
<dbReference type="RefSeq" id="WP_379482487.1">
    <property type="nucleotide sequence ID" value="NZ_JBHMCF010000003.1"/>
</dbReference>
<dbReference type="PANTHER" id="PTHR30024">
    <property type="entry name" value="ALIPHATIC SULFONATES-BINDING PROTEIN-RELATED"/>
    <property type="match status" value="1"/>
</dbReference>
<proteinExistence type="inferred from homology"/>
<reference evidence="5 6" key="1">
    <citation type="submission" date="2024-09" db="EMBL/GenBank/DDBJ databases">
        <authorList>
            <person name="Sun Q."/>
            <person name="Mori K."/>
        </authorList>
    </citation>
    <scope>NUCLEOTIDE SEQUENCE [LARGE SCALE GENOMIC DNA]</scope>
    <source>
        <strain evidence="5 6">JCM 3324</strain>
    </source>
</reference>
<dbReference type="SMART" id="SM00062">
    <property type="entry name" value="PBPb"/>
    <property type="match status" value="1"/>
</dbReference>
<dbReference type="InterPro" id="IPR015168">
    <property type="entry name" value="SsuA/THI5"/>
</dbReference>
<gene>
    <name evidence="5" type="ORF">ACFFR3_01680</name>
</gene>
<dbReference type="Pfam" id="PF09084">
    <property type="entry name" value="NMT1"/>
    <property type="match status" value="1"/>
</dbReference>
<comment type="caution">
    <text evidence="5">The sequence shown here is derived from an EMBL/GenBank/DDBJ whole genome shotgun (WGS) entry which is preliminary data.</text>
</comment>
<organism evidence="5 6">
    <name type="scientific">Nonomuraea salmonea</name>
    <dbReference type="NCBI Taxonomy" id="46181"/>
    <lineage>
        <taxon>Bacteria</taxon>
        <taxon>Bacillati</taxon>
        <taxon>Actinomycetota</taxon>
        <taxon>Actinomycetes</taxon>
        <taxon>Streptosporangiales</taxon>
        <taxon>Streptosporangiaceae</taxon>
        <taxon>Nonomuraea</taxon>
    </lineage>
</organism>
<comment type="subcellular location">
    <subcellularLocation>
        <location evidence="1">Periplasm</location>
    </subcellularLocation>
</comment>
<dbReference type="Gene3D" id="3.40.190.10">
    <property type="entry name" value="Periplasmic binding protein-like II"/>
    <property type="match status" value="2"/>
</dbReference>
<dbReference type="PANTHER" id="PTHR30024:SF47">
    <property type="entry name" value="TAURINE-BINDING PERIPLASMIC PROTEIN"/>
    <property type="match status" value="1"/>
</dbReference>
<evidence type="ECO:0000259" key="4">
    <source>
        <dbReference type="SMART" id="SM00062"/>
    </source>
</evidence>
<name>A0ABV5ND35_9ACTN</name>
<evidence type="ECO:0000313" key="6">
    <source>
        <dbReference type="Proteomes" id="UP001589568"/>
    </source>
</evidence>
<keyword evidence="6" id="KW-1185">Reference proteome</keyword>
<feature type="domain" description="Solute-binding protein family 3/N-terminal" evidence="4">
    <location>
        <begin position="70"/>
        <end position="297"/>
    </location>
</feature>
<comment type="similarity">
    <text evidence="2">Belongs to the bacterial solute-binding protein SsuA/TauA family.</text>
</comment>
<evidence type="ECO:0000256" key="2">
    <source>
        <dbReference type="ARBA" id="ARBA00010742"/>
    </source>
</evidence>
<sequence length="355" mass="37597">MDLASGTLHARHTVPISRSFPLVGEPPMTRKLRCNAIAVGVAVALTLAGCGGSDDPGTTSADSGGLEKTTIKVGALPVPDPVALYVANEKGYFKEEGLTVQPTVITGGAAALPQILSGALDISMTNYVSTFAAVSEGKKIKLVADMYQAGPNTFNLMVPKDSKIQTVADLKGKTILVNNLNNVATLTTLTQLKVAGLTADDVKFVEKPFPDMGNALLSGQADACWITEPFITANQSQHGFRKLADVMTGQTADLPIAGWMATEDWAQKYPKTLAAFQRAIGKAQQLVSSDRKEIEAMLPKYTKIDAKTASVITLGSFPSELNANRLQKVADLMLEYGYLKSPIDVKSVIAAPASK</sequence>
<evidence type="ECO:0000313" key="5">
    <source>
        <dbReference type="EMBL" id="MFB9468195.1"/>
    </source>
</evidence>
<evidence type="ECO:0000256" key="3">
    <source>
        <dbReference type="ARBA" id="ARBA00022729"/>
    </source>
</evidence>
<dbReference type="InterPro" id="IPR001638">
    <property type="entry name" value="Solute-binding_3/MltF_N"/>
</dbReference>
<keyword evidence="3" id="KW-0732">Signal</keyword>
<protein>
    <submittedName>
        <fullName evidence="5">ABC transporter substrate-binding protein</fullName>
    </submittedName>
</protein>
<evidence type="ECO:0000256" key="1">
    <source>
        <dbReference type="ARBA" id="ARBA00004418"/>
    </source>
</evidence>
<dbReference type="Proteomes" id="UP001589568">
    <property type="component" value="Unassembled WGS sequence"/>
</dbReference>